<dbReference type="Pfam" id="PF00226">
    <property type="entry name" value="DnaJ"/>
    <property type="match status" value="1"/>
</dbReference>
<sequence>MILEGRKPGSTRTFSCPSCKTLVEFTVPSGTGTDYSVRCFSCNSVSSATGSAPAPSSTAPPSGRVADLEYYELLGVTPDASPADIKKGYRSAALKFHPDKNQGDPDAERKFKAVSEAYQVLSDPQRRAAYDRQGKAKEGKEGSFMDPQEFFMQQFGGESFRDIIGEISMARDFKGMMSESGGEPQKELTMQERMAIREERVDRLARKLKDKLSIYVNGFPMDEKYTYESAPNPALGATSWTSAQLDYEIDQDSIAHGPTQKSAMENFRKEIEREAETLKQESFGVELLHAVGFTYSLKSSQAKAKLDAESGSTVYARWLGAGNRWIGAAREKAHIVSETVGTIKTAIDLQSSFAKIQELDKKADPNAPPEDPKNEKKKSTIHDGPRGPDGMTDAERELRSKLEQEAAKKGLNAMWRGSKLEIESVLREVCDKVISDVDGGLEVQRRRVDALGVVGEVYSKVKGESGDVGAAGEKKDEE</sequence>
<dbReference type="EMBL" id="MCGO01000025">
    <property type="protein sequence ID" value="ORY43514.1"/>
    <property type="molecule type" value="Genomic_DNA"/>
</dbReference>
<dbReference type="SMART" id="SM00271">
    <property type="entry name" value="DnaJ"/>
    <property type="match status" value="1"/>
</dbReference>
<evidence type="ECO:0000256" key="1">
    <source>
        <dbReference type="SAM" id="MobiDB-lite"/>
    </source>
</evidence>
<dbReference type="Pfam" id="PF14308">
    <property type="entry name" value="DnaJ-X"/>
    <property type="match status" value="1"/>
</dbReference>
<dbReference type="InterPro" id="IPR026894">
    <property type="entry name" value="DnaJ_X"/>
</dbReference>
<dbReference type="PROSITE" id="PS50076">
    <property type="entry name" value="DNAJ_2"/>
    <property type="match status" value="1"/>
</dbReference>
<comment type="caution">
    <text evidence="3">The sequence shown here is derived from an EMBL/GenBank/DDBJ whole genome shotgun (WGS) entry which is preliminary data.</text>
</comment>
<dbReference type="PRINTS" id="PR00625">
    <property type="entry name" value="JDOMAIN"/>
</dbReference>
<gene>
    <name evidence="3" type="ORF">BCR33DRAFT_766683</name>
</gene>
<dbReference type="InterPro" id="IPR036869">
    <property type="entry name" value="J_dom_sf"/>
</dbReference>
<dbReference type="PROSITE" id="PS00636">
    <property type="entry name" value="DNAJ_1"/>
    <property type="match status" value="1"/>
</dbReference>
<feature type="domain" description="J" evidence="2">
    <location>
        <begin position="69"/>
        <end position="134"/>
    </location>
</feature>
<dbReference type="InterPro" id="IPR018253">
    <property type="entry name" value="DnaJ_domain_CS"/>
</dbReference>
<dbReference type="Proteomes" id="UP000193642">
    <property type="component" value="Unassembled WGS sequence"/>
</dbReference>
<feature type="compositionally biased region" description="Basic and acidic residues" evidence="1">
    <location>
        <begin position="393"/>
        <end position="405"/>
    </location>
</feature>
<accession>A0A1Y2C9I2</accession>
<evidence type="ECO:0000313" key="4">
    <source>
        <dbReference type="Proteomes" id="UP000193642"/>
    </source>
</evidence>
<reference evidence="3 4" key="1">
    <citation type="submission" date="2016-07" db="EMBL/GenBank/DDBJ databases">
        <title>Pervasive Adenine N6-methylation of Active Genes in Fungi.</title>
        <authorList>
            <consortium name="DOE Joint Genome Institute"/>
            <person name="Mondo S.J."/>
            <person name="Dannebaum R.O."/>
            <person name="Kuo R.C."/>
            <person name="Labutti K."/>
            <person name="Haridas S."/>
            <person name="Kuo A."/>
            <person name="Salamov A."/>
            <person name="Ahrendt S.R."/>
            <person name="Lipzen A."/>
            <person name="Sullivan W."/>
            <person name="Andreopoulos W.B."/>
            <person name="Clum A."/>
            <person name="Lindquist E."/>
            <person name="Daum C."/>
            <person name="Ramamoorthy G.K."/>
            <person name="Gryganskyi A."/>
            <person name="Culley D."/>
            <person name="Magnuson J.K."/>
            <person name="James T.Y."/>
            <person name="O'Malley M.A."/>
            <person name="Stajich J.E."/>
            <person name="Spatafora J.W."/>
            <person name="Visel A."/>
            <person name="Grigoriev I.V."/>
        </authorList>
    </citation>
    <scope>NUCLEOTIDE SEQUENCE [LARGE SCALE GENOMIC DNA]</scope>
    <source>
        <strain evidence="3 4">JEL800</strain>
    </source>
</reference>
<proteinExistence type="predicted"/>
<organism evidence="3 4">
    <name type="scientific">Rhizoclosmatium globosum</name>
    <dbReference type="NCBI Taxonomy" id="329046"/>
    <lineage>
        <taxon>Eukaryota</taxon>
        <taxon>Fungi</taxon>
        <taxon>Fungi incertae sedis</taxon>
        <taxon>Chytridiomycota</taxon>
        <taxon>Chytridiomycota incertae sedis</taxon>
        <taxon>Chytridiomycetes</taxon>
        <taxon>Chytridiales</taxon>
        <taxon>Chytriomycetaceae</taxon>
        <taxon>Rhizoclosmatium</taxon>
    </lineage>
</organism>
<evidence type="ECO:0000259" key="2">
    <source>
        <dbReference type="PROSITE" id="PS50076"/>
    </source>
</evidence>
<name>A0A1Y2C9I2_9FUNG</name>
<dbReference type="Gene3D" id="1.10.287.110">
    <property type="entry name" value="DnaJ domain"/>
    <property type="match status" value="1"/>
</dbReference>
<dbReference type="STRING" id="329046.A0A1Y2C9I2"/>
<keyword evidence="4" id="KW-1185">Reference proteome</keyword>
<dbReference type="OrthoDB" id="552049at2759"/>
<dbReference type="PANTHER" id="PTHR44924">
    <property type="entry name" value="DNAJ SUBFAMILY A MEMBER 2"/>
    <property type="match status" value="1"/>
</dbReference>
<evidence type="ECO:0000313" key="3">
    <source>
        <dbReference type="EMBL" id="ORY43514.1"/>
    </source>
</evidence>
<dbReference type="PANTHER" id="PTHR44924:SF1">
    <property type="entry name" value="DNAJ SUBFAMILY A MEMBER 2"/>
    <property type="match status" value="1"/>
</dbReference>
<dbReference type="CDD" id="cd06257">
    <property type="entry name" value="DnaJ"/>
    <property type="match status" value="1"/>
</dbReference>
<dbReference type="AlphaFoldDB" id="A0A1Y2C9I2"/>
<protein>
    <submittedName>
        <fullName evidence="3">DnaJ-domain-containing protein</fullName>
    </submittedName>
</protein>
<feature type="compositionally biased region" description="Basic and acidic residues" evidence="1">
    <location>
        <begin position="360"/>
        <end position="386"/>
    </location>
</feature>
<dbReference type="SUPFAM" id="SSF46565">
    <property type="entry name" value="Chaperone J-domain"/>
    <property type="match status" value="1"/>
</dbReference>
<dbReference type="InterPro" id="IPR001623">
    <property type="entry name" value="DnaJ_domain"/>
</dbReference>
<feature type="region of interest" description="Disordered" evidence="1">
    <location>
        <begin position="360"/>
        <end position="405"/>
    </location>
</feature>